<dbReference type="AlphaFoldDB" id="A0A822YTI2"/>
<protein>
    <submittedName>
        <fullName evidence="1">Uncharacterized protein</fullName>
    </submittedName>
</protein>
<name>A0A822YTI2_NELNU</name>
<gene>
    <name evidence="1" type="ORF">HUJ06_006467</name>
</gene>
<sequence length="74" mass="8622">MDHHDPRMGIDLPLSNWTINVSDVRIKLIWNSISWCTLLYLSIHDHAGFLLVMQQSLYAILQYKGRCFCTSIDL</sequence>
<organism evidence="1 2">
    <name type="scientific">Nelumbo nucifera</name>
    <name type="common">Sacred lotus</name>
    <dbReference type="NCBI Taxonomy" id="4432"/>
    <lineage>
        <taxon>Eukaryota</taxon>
        <taxon>Viridiplantae</taxon>
        <taxon>Streptophyta</taxon>
        <taxon>Embryophyta</taxon>
        <taxon>Tracheophyta</taxon>
        <taxon>Spermatophyta</taxon>
        <taxon>Magnoliopsida</taxon>
        <taxon>Proteales</taxon>
        <taxon>Nelumbonaceae</taxon>
        <taxon>Nelumbo</taxon>
    </lineage>
</organism>
<keyword evidence="2" id="KW-1185">Reference proteome</keyword>
<comment type="caution">
    <text evidence="1">The sequence shown here is derived from an EMBL/GenBank/DDBJ whole genome shotgun (WGS) entry which is preliminary data.</text>
</comment>
<accession>A0A822YTI2</accession>
<reference evidence="1 2" key="1">
    <citation type="journal article" date="2020" name="Mol. Biol. Evol.">
        <title>Distinct Expression and Methylation Patterns for Genes with Different Fates following a Single Whole-Genome Duplication in Flowering Plants.</title>
        <authorList>
            <person name="Shi T."/>
            <person name="Rahmani R.S."/>
            <person name="Gugger P.F."/>
            <person name="Wang M."/>
            <person name="Li H."/>
            <person name="Zhang Y."/>
            <person name="Li Z."/>
            <person name="Wang Q."/>
            <person name="Van de Peer Y."/>
            <person name="Marchal K."/>
            <person name="Chen J."/>
        </authorList>
    </citation>
    <scope>NUCLEOTIDE SEQUENCE [LARGE SCALE GENOMIC DNA]</scope>
    <source>
        <tissue evidence="1">Leaf</tissue>
    </source>
</reference>
<evidence type="ECO:0000313" key="1">
    <source>
        <dbReference type="EMBL" id="DAD35827.1"/>
    </source>
</evidence>
<evidence type="ECO:0000313" key="2">
    <source>
        <dbReference type="Proteomes" id="UP000607653"/>
    </source>
</evidence>
<dbReference type="Proteomes" id="UP000607653">
    <property type="component" value="Unassembled WGS sequence"/>
</dbReference>
<dbReference type="EMBL" id="DUZY01000004">
    <property type="protein sequence ID" value="DAD35827.1"/>
    <property type="molecule type" value="Genomic_DNA"/>
</dbReference>
<proteinExistence type="predicted"/>